<evidence type="ECO:0000256" key="1">
    <source>
        <dbReference type="SAM" id="MobiDB-lite"/>
    </source>
</evidence>
<dbReference type="PROSITE" id="PS51166">
    <property type="entry name" value="CBM20"/>
    <property type="match status" value="1"/>
</dbReference>
<name>A0A1D1ZNZ5_AUXPR</name>
<feature type="compositionally biased region" description="Basic and acidic residues" evidence="1">
    <location>
        <begin position="359"/>
        <end position="377"/>
    </location>
</feature>
<dbReference type="InterPro" id="IPR013783">
    <property type="entry name" value="Ig-like_fold"/>
</dbReference>
<evidence type="ECO:0000313" key="3">
    <source>
        <dbReference type="EMBL" id="JAT68453.1"/>
    </source>
</evidence>
<dbReference type="GO" id="GO:2001070">
    <property type="term" value="F:starch binding"/>
    <property type="evidence" value="ECO:0007669"/>
    <property type="project" value="InterPro"/>
</dbReference>
<dbReference type="Gene3D" id="2.60.40.10">
    <property type="entry name" value="Immunoglobulins"/>
    <property type="match status" value="1"/>
</dbReference>
<dbReference type="InterPro" id="IPR013784">
    <property type="entry name" value="Carb-bd-like_fold"/>
</dbReference>
<dbReference type="EMBL" id="GDKF01010169">
    <property type="protein sequence ID" value="JAT68453.1"/>
    <property type="molecule type" value="Transcribed_RNA"/>
</dbReference>
<dbReference type="SUPFAM" id="SSF49452">
    <property type="entry name" value="Starch-binding domain-like"/>
    <property type="match status" value="1"/>
</dbReference>
<sequence>MALGSGAMTAALQRPIWTLPRTLWSPRPRRVDARQSTRPSPRGVIIEAYAVPGPLYITASFDRDRLSGLTPPRLLPNQSFLQFPSRSKDLRWCSRSLLPPNGPLIALQLALVPSEKFECLRSTRGPASWRHTAPLDHYTRREEEVEPRRAEPPLVRVRLHVHYRVHSRQMLCVAGSAIPFGWSFLSIAKVPMSWAPDDLWGVEVELLPGTKLDYKYVILEEQDWTQQVNEAAEGRVQYSYRMEPETSPPDVQHITKQMAIVAWQPGPNRQLSVPTEEELAALKPGVRLDRAPPPHSAAASGPTAGGSPIGGGQRGYGAQALGRTRSAQPPPFTGSGAAASMPPRQEELTGMWEVLTLDADGRPALERRDVWGREEPPPRSVGRSTWSDGL</sequence>
<evidence type="ECO:0000259" key="2">
    <source>
        <dbReference type="PROSITE" id="PS51166"/>
    </source>
</evidence>
<organism evidence="3">
    <name type="scientific">Auxenochlorella protothecoides</name>
    <name type="common">Green microalga</name>
    <name type="synonym">Chlorella protothecoides</name>
    <dbReference type="NCBI Taxonomy" id="3075"/>
    <lineage>
        <taxon>Eukaryota</taxon>
        <taxon>Viridiplantae</taxon>
        <taxon>Chlorophyta</taxon>
        <taxon>core chlorophytes</taxon>
        <taxon>Trebouxiophyceae</taxon>
        <taxon>Chlorellales</taxon>
        <taxon>Chlorellaceae</taxon>
        <taxon>Auxenochlorella</taxon>
    </lineage>
</organism>
<dbReference type="InterPro" id="IPR002044">
    <property type="entry name" value="CBM20"/>
</dbReference>
<feature type="compositionally biased region" description="Gly residues" evidence="1">
    <location>
        <begin position="303"/>
        <end position="315"/>
    </location>
</feature>
<protein>
    <recommendedName>
        <fullName evidence="2">CBM20 domain-containing protein</fullName>
    </recommendedName>
</protein>
<dbReference type="AlphaFoldDB" id="A0A1D1ZNZ5"/>
<reference evidence="3" key="1">
    <citation type="submission" date="2015-08" db="EMBL/GenBank/DDBJ databases">
        <authorList>
            <person name="Babu N.S."/>
            <person name="Beckwith C.J."/>
            <person name="Beseler K.G."/>
            <person name="Brison A."/>
            <person name="Carone J.V."/>
            <person name="Caskin T.P."/>
            <person name="Diamond M."/>
            <person name="Durham M.E."/>
            <person name="Foxe J.M."/>
            <person name="Go M."/>
            <person name="Henderson B.A."/>
            <person name="Jones I.B."/>
            <person name="McGettigan J.A."/>
            <person name="Micheletti S.J."/>
            <person name="Nasrallah M.E."/>
            <person name="Ortiz D."/>
            <person name="Piller C.R."/>
            <person name="Privatt S.R."/>
            <person name="Schneider S.L."/>
            <person name="Sharp S."/>
            <person name="Smith T.C."/>
            <person name="Stanton J.D."/>
            <person name="Ullery H.E."/>
            <person name="Wilson R.J."/>
            <person name="Serrano M.G."/>
            <person name="Buck G."/>
            <person name="Lee V."/>
            <person name="Wang Y."/>
            <person name="Carvalho R."/>
            <person name="Voegtly L."/>
            <person name="Shi R."/>
            <person name="Duckworth R."/>
            <person name="Johnson A."/>
            <person name="Loviza R."/>
            <person name="Walstead R."/>
            <person name="Shah Z."/>
            <person name="Kiflezghi M."/>
            <person name="Wade K."/>
            <person name="Ball S.L."/>
            <person name="Bradley K.W."/>
            <person name="Asai D.J."/>
            <person name="Bowman C.A."/>
            <person name="Russell D.A."/>
            <person name="Pope W.H."/>
            <person name="Jacobs-Sera D."/>
            <person name="Hendrix R.W."/>
            <person name="Hatfull G.F."/>
        </authorList>
    </citation>
    <scope>NUCLEOTIDE SEQUENCE</scope>
</reference>
<proteinExistence type="predicted"/>
<feature type="region of interest" description="Disordered" evidence="1">
    <location>
        <begin position="286"/>
        <end position="390"/>
    </location>
</feature>
<gene>
    <name evidence="3" type="ORF">g.6022</name>
</gene>
<accession>A0A1D1ZNZ5</accession>
<feature type="domain" description="CBM20" evidence="2">
    <location>
        <begin position="147"/>
        <end position="290"/>
    </location>
</feature>